<keyword evidence="2" id="KW-1185">Reference proteome</keyword>
<comment type="caution">
    <text evidence="1">The sequence shown here is derived from an EMBL/GenBank/DDBJ whole genome shotgun (WGS) entry which is preliminary data.</text>
</comment>
<gene>
    <name evidence="1" type="ORF">MILVUS5_LOCUS626</name>
</gene>
<reference evidence="1" key="1">
    <citation type="submission" date="2023-10" db="EMBL/GenBank/DDBJ databases">
        <authorList>
            <person name="Rodriguez Cubillos JULIANA M."/>
            <person name="De Vega J."/>
        </authorList>
    </citation>
    <scope>NUCLEOTIDE SEQUENCE</scope>
</reference>
<accession>A0ACB0I8G2</accession>
<dbReference type="EMBL" id="CASHSV030000001">
    <property type="protein sequence ID" value="CAJ2628387.1"/>
    <property type="molecule type" value="Genomic_DNA"/>
</dbReference>
<evidence type="ECO:0000313" key="2">
    <source>
        <dbReference type="Proteomes" id="UP001177021"/>
    </source>
</evidence>
<proteinExistence type="predicted"/>
<dbReference type="Proteomes" id="UP001177021">
    <property type="component" value="Unassembled WGS sequence"/>
</dbReference>
<sequence length="1481" mass="167749">MPSFMTNNNFNGGIGYGRGDPNNNLFGFGYGYPFDGGYSNLGGGGQNNSLQVNVQKLDGSNYPEWSQTVRLILEGKGKLGFLTGDVPMPATTHPNYRFWKSENSSIIAWLINNMEIGMRKTYMYLPTAKDVWDAVILSYSDIKSFSQIYDLKSKLWNLKQNDMDVTTYYNWRCTEDSVQFIKTQENDRVFIFLAGLNKELDEVRGRILGNNPLPTIRETFSEIRREEARQKVMMGKPNSATDGSALVINNFNKDSKKYGKKNGKLWCDHCKFWCYHTHETCWELHGKPPNWKKKGEGRALQATSDQEPQSSVNAFPFTKEQLDQMYKLLESQTPSCSIAQKGNFPKSAHLSVIPNRTWIVDSGATDHMTGESSLFSSYKPCAGNFKIKIADGSLSVVAGKGSIVLSPLLTIQDVLHVPNLSCNLLSVSKLTANKNCQAHFFDTHCIFQDLISGRMIGTAEESGGLYYLEDEPKSRHQFGPISFSPVKSFFVSNNKDDIMLWHLRLGHPSFKYLSSLFPKLFVEQDISSLQCEVCEFAKHHRSVFPIQSYKPSKPFSMIHSDVWGPNRTSTLSNKKWFITFTDDHTRLCWVYLLKEKSDVGQIIKNFCKLVQTQFNTQIQVFRTDNGTEFFNKIVGNFFLENGIVHQSSCVNSPQQNGIAERKNRHLLEVARALLFSTNVPKYLWGEAVLTAAHLINRMPSRVLKFQTPLQSFLKYFPIASVLSDLPLKIFGCTAFVHEHKHLGKLEPRAIKCVFIGYSSSQKGGKTNEDSPELFENLIISEDVYISHNSVPCTSAPKENALKNLDEPTPSMSKDQSESEATNQNKDQTNVFSEINQNAPNKDPYNETEKRFEEGNPIWKGKFYVRRNNDQVVEDLVPQLSQESEPSESQPTQTGKSLLDPNSLYTDLDVPIELRKQYTDLNVPIAHRKLGRPCTRHPLSNFVSYSNLSPSFAAFTSNLSSVKIPKNVQEALEIPKWKEAVFEEMKALEKNKTWSATTLPAGKRTVGCKWVFTIKYNSDGSIGRYKARLVAKGFTQTYGIDYSETFAPVAKLNTIRILLSLAANLDWPLHQLDVKNAFLNGDLEEEVYMDCPPGFEETFGSQVCKLKKSLYGLKQSPRAWFEKFTQSVKKQEYTQGQADHTLFIKSGQNGMITVLIVYVDDIILTGNDEIEMERLKRNLAADFEIKDLGPLKYFLGMEVARSKKGIVVSQRKYVLDLLQETGMSGCKPADTPMDQSVKLWEKGDTPVNTGRYQRLVGKLIYLAHTRPDIAFSVSVVSQFMHAPYEEHLEAVHRILRYLKATPGKGLFFKKTNDKSVAIIFTDADWAGSIIDRKSTSGYCTYVWGNLVTWRSKKQGVVARSSAEAEFRAMAQGICEGMWILRVLKELKIEVELPLKLYCDNKAAISIAHNPVQHDRTKHIEIDRHFIKEKIDSETTNKLRNRSNKSMNSENGTDQPQPTSGENLTELGWYVLGEDSFHPAEQL</sequence>
<name>A0ACB0I8G2_TRIPR</name>
<evidence type="ECO:0000313" key="1">
    <source>
        <dbReference type="EMBL" id="CAJ2628387.1"/>
    </source>
</evidence>
<organism evidence="1 2">
    <name type="scientific">Trifolium pratense</name>
    <name type="common">Red clover</name>
    <dbReference type="NCBI Taxonomy" id="57577"/>
    <lineage>
        <taxon>Eukaryota</taxon>
        <taxon>Viridiplantae</taxon>
        <taxon>Streptophyta</taxon>
        <taxon>Embryophyta</taxon>
        <taxon>Tracheophyta</taxon>
        <taxon>Spermatophyta</taxon>
        <taxon>Magnoliopsida</taxon>
        <taxon>eudicotyledons</taxon>
        <taxon>Gunneridae</taxon>
        <taxon>Pentapetalae</taxon>
        <taxon>rosids</taxon>
        <taxon>fabids</taxon>
        <taxon>Fabales</taxon>
        <taxon>Fabaceae</taxon>
        <taxon>Papilionoideae</taxon>
        <taxon>50 kb inversion clade</taxon>
        <taxon>NPAAA clade</taxon>
        <taxon>Hologalegina</taxon>
        <taxon>IRL clade</taxon>
        <taxon>Trifolieae</taxon>
        <taxon>Trifolium</taxon>
    </lineage>
</organism>
<protein>
    <submittedName>
        <fullName evidence="1">Uncharacterized protein</fullName>
    </submittedName>
</protein>